<proteinExistence type="predicted"/>
<evidence type="ECO:0000256" key="1">
    <source>
        <dbReference type="SAM" id="MobiDB-lite"/>
    </source>
</evidence>
<organism evidence="2 3">
    <name type="scientific">Pendulispora albinea</name>
    <dbReference type="NCBI Taxonomy" id="2741071"/>
    <lineage>
        <taxon>Bacteria</taxon>
        <taxon>Pseudomonadati</taxon>
        <taxon>Myxococcota</taxon>
        <taxon>Myxococcia</taxon>
        <taxon>Myxococcales</taxon>
        <taxon>Sorangiineae</taxon>
        <taxon>Pendulisporaceae</taxon>
        <taxon>Pendulispora</taxon>
    </lineage>
</organism>
<keyword evidence="3" id="KW-1185">Reference proteome</keyword>
<gene>
    <name evidence="2" type="ORF">LZC94_11090</name>
</gene>
<evidence type="ECO:0000313" key="3">
    <source>
        <dbReference type="Proteomes" id="UP001370348"/>
    </source>
</evidence>
<protein>
    <submittedName>
        <fullName evidence="2">Uncharacterized protein</fullName>
    </submittedName>
</protein>
<sequence length="119" mass="12752">MKSVNLWMAAAFAASWACGSPPAGSGESGDHRAGPQGINVPKAPIMGALDMPAVHEAEERAAAERPESPALRRQYLNGYFQTRNAEFPVEVEQAIAGVPTDHPVMVWAGSNETPRRLSR</sequence>
<dbReference type="EMBL" id="CP089984">
    <property type="protein sequence ID" value="WXB17796.1"/>
    <property type="molecule type" value="Genomic_DNA"/>
</dbReference>
<dbReference type="RefSeq" id="WP_394827439.1">
    <property type="nucleotide sequence ID" value="NZ_CP089984.1"/>
</dbReference>
<reference evidence="2 3" key="1">
    <citation type="submission" date="2021-12" db="EMBL/GenBank/DDBJ databases">
        <title>Discovery of the Pendulisporaceae a myxobacterial family with distinct sporulation behavior and unique specialized metabolism.</title>
        <authorList>
            <person name="Garcia R."/>
            <person name="Popoff A."/>
            <person name="Bader C.D."/>
            <person name="Loehr J."/>
            <person name="Walesch S."/>
            <person name="Walt C."/>
            <person name="Boldt J."/>
            <person name="Bunk B."/>
            <person name="Haeckl F.J.F.P.J."/>
            <person name="Gunesch A.P."/>
            <person name="Birkelbach J."/>
            <person name="Nuebel U."/>
            <person name="Pietschmann T."/>
            <person name="Bach T."/>
            <person name="Mueller R."/>
        </authorList>
    </citation>
    <scope>NUCLEOTIDE SEQUENCE [LARGE SCALE GENOMIC DNA]</scope>
    <source>
        <strain evidence="2 3">MSr11954</strain>
    </source>
</reference>
<name>A0ABZ2M3I2_9BACT</name>
<feature type="region of interest" description="Disordered" evidence="1">
    <location>
        <begin position="19"/>
        <end position="43"/>
    </location>
</feature>
<dbReference type="Proteomes" id="UP001370348">
    <property type="component" value="Chromosome"/>
</dbReference>
<evidence type="ECO:0000313" key="2">
    <source>
        <dbReference type="EMBL" id="WXB17796.1"/>
    </source>
</evidence>
<accession>A0ABZ2M3I2</accession>